<keyword evidence="3" id="KW-1185">Reference proteome</keyword>
<keyword evidence="1" id="KW-0732">Signal</keyword>
<dbReference type="AlphaFoldDB" id="A0A225B2W6"/>
<dbReference type="GeneID" id="31002036"/>
<comment type="caution">
    <text evidence="2">The sequence shown here is derived from an EMBL/GenBank/DDBJ whole genome shotgun (WGS) entry which is preliminary data.</text>
</comment>
<evidence type="ECO:0000256" key="1">
    <source>
        <dbReference type="SAM" id="SignalP"/>
    </source>
</evidence>
<accession>A0A225B2W6</accession>
<reference evidence="2 3" key="1">
    <citation type="submission" date="2015-06" db="EMBL/GenBank/DDBJ databases">
        <title>Talaromyces atroroseus IBT 11181 draft genome.</title>
        <authorList>
            <person name="Rasmussen K.B."/>
            <person name="Rasmussen S."/>
            <person name="Petersen B."/>
            <person name="Sicheritz-Ponten T."/>
            <person name="Mortensen U.H."/>
            <person name="Thrane U."/>
        </authorList>
    </citation>
    <scope>NUCLEOTIDE SEQUENCE [LARGE SCALE GENOMIC DNA]</scope>
    <source>
        <strain evidence="2 3">IBT 11181</strain>
    </source>
</reference>
<sequence>MKLYTVLLAALTFYTTAIHASTTASTSTISSSKTINNTEGPISGNDNNIFEDDNPFQPSLDAISLEWKQICDMGCQPGTWPSDSRYISEYVVPELISIQYKPTCSAKLAHQTYLREIFECSGRRDLCLDMDKNTMKCRDKAMRKVTSALKHLGENGMDCGKDGAWQEEFYESVLEFMRYFRSSVCRGVAGGEMMRDCKLMGNCVSLIQDS</sequence>
<organism evidence="2 3">
    <name type="scientific">Talaromyces atroroseus</name>
    <dbReference type="NCBI Taxonomy" id="1441469"/>
    <lineage>
        <taxon>Eukaryota</taxon>
        <taxon>Fungi</taxon>
        <taxon>Dikarya</taxon>
        <taxon>Ascomycota</taxon>
        <taxon>Pezizomycotina</taxon>
        <taxon>Eurotiomycetes</taxon>
        <taxon>Eurotiomycetidae</taxon>
        <taxon>Eurotiales</taxon>
        <taxon>Trichocomaceae</taxon>
        <taxon>Talaromyces</taxon>
        <taxon>Talaromyces sect. Trachyspermi</taxon>
    </lineage>
</organism>
<evidence type="ECO:0000313" key="2">
    <source>
        <dbReference type="EMBL" id="OKL62329.1"/>
    </source>
</evidence>
<protein>
    <submittedName>
        <fullName evidence="2">Uncharacterized protein</fullName>
    </submittedName>
</protein>
<feature type="signal peptide" evidence="1">
    <location>
        <begin position="1"/>
        <end position="20"/>
    </location>
</feature>
<proteinExistence type="predicted"/>
<dbReference type="EMBL" id="LFMY01000003">
    <property type="protein sequence ID" value="OKL62329.1"/>
    <property type="molecule type" value="Genomic_DNA"/>
</dbReference>
<gene>
    <name evidence="2" type="ORF">UA08_02281</name>
</gene>
<evidence type="ECO:0000313" key="3">
    <source>
        <dbReference type="Proteomes" id="UP000214365"/>
    </source>
</evidence>
<dbReference type="RefSeq" id="XP_020122450.1">
    <property type="nucleotide sequence ID" value="XM_020264306.1"/>
</dbReference>
<name>A0A225B2W6_TALAT</name>
<feature type="chain" id="PRO_5013279576" evidence="1">
    <location>
        <begin position="21"/>
        <end position="210"/>
    </location>
</feature>
<dbReference type="Proteomes" id="UP000214365">
    <property type="component" value="Unassembled WGS sequence"/>
</dbReference>
<dbReference type="OrthoDB" id="4225897at2759"/>